<dbReference type="SUPFAM" id="SSF54001">
    <property type="entry name" value="Cysteine proteinases"/>
    <property type="match status" value="1"/>
</dbReference>
<keyword evidence="5" id="KW-1185">Reference proteome</keyword>
<feature type="region of interest" description="Disordered" evidence="1">
    <location>
        <begin position="753"/>
        <end position="775"/>
    </location>
</feature>
<feature type="domain" description="Peptidase C51" evidence="3">
    <location>
        <begin position="474"/>
        <end position="601"/>
    </location>
</feature>
<dbReference type="Proteomes" id="UP000280698">
    <property type="component" value="Unassembled WGS sequence"/>
</dbReference>
<feature type="transmembrane region" description="Helical" evidence="2">
    <location>
        <begin position="57"/>
        <end position="76"/>
    </location>
</feature>
<name>A0ABX9WC18_9ACTN</name>
<dbReference type="Pfam" id="PF13529">
    <property type="entry name" value="Peptidase_C39_2"/>
    <property type="match status" value="1"/>
</dbReference>
<evidence type="ECO:0000256" key="1">
    <source>
        <dbReference type="SAM" id="MobiDB-lite"/>
    </source>
</evidence>
<evidence type="ECO:0000313" key="5">
    <source>
        <dbReference type="Proteomes" id="UP000280698"/>
    </source>
</evidence>
<gene>
    <name evidence="4" type="ORF">EFE23_23800</name>
</gene>
<dbReference type="Gene3D" id="3.90.1720.10">
    <property type="entry name" value="endopeptidase domain like (from Nostoc punctiforme)"/>
    <property type="match status" value="1"/>
</dbReference>
<dbReference type="Pfam" id="PF05257">
    <property type="entry name" value="CHAP"/>
    <property type="match status" value="1"/>
</dbReference>
<protein>
    <submittedName>
        <fullName evidence="4">CHAP domain-containing protein</fullName>
    </submittedName>
</protein>
<dbReference type="InterPro" id="IPR039564">
    <property type="entry name" value="Peptidase_C39-like"/>
</dbReference>
<keyword evidence="2" id="KW-0812">Transmembrane</keyword>
<evidence type="ECO:0000313" key="4">
    <source>
        <dbReference type="EMBL" id="RNL90808.1"/>
    </source>
</evidence>
<dbReference type="EMBL" id="RJLN01000096">
    <property type="protein sequence ID" value="RNL90808.1"/>
    <property type="molecule type" value="Genomic_DNA"/>
</dbReference>
<organism evidence="4 5">
    <name type="scientific">Micromonospora solifontis</name>
    <dbReference type="NCBI Taxonomy" id="2487138"/>
    <lineage>
        <taxon>Bacteria</taxon>
        <taxon>Bacillati</taxon>
        <taxon>Actinomycetota</taxon>
        <taxon>Actinomycetes</taxon>
        <taxon>Micromonosporales</taxon>
        <taxon>Micromonosporaceae</taxon>
        <taxon>Micromonospora</taxon>
    </lineage>
</organism>
<accession>A0ABX9WC18</accession>
<keyword evidence="2" id="KW-0472">Membrane</keyword>
<feature type="compositionally biased region" description="Polar residues" evidence="1">
    <location>
        <begin position="760"/>
        <end position="775"/>
    </location>
</feature>
<keyword evidence="2" id="KW-1133">Transmembrane helix</keyword>
<reference evidence="4 5" key="1">
    <citation type="submission" date="2018-11" db="EMBL/GenBank/DDBJ databases">
        <title>Micromonospora sp. PPF5-17, a new actinomycetes isolated from a hot spring soil.</title>
        <authorList>
            <person name="Thawai C."/>
        </authorList>
    </citation>
    <scope>NUCLEOTIDE SEQUENCE [LARGE SCALE GENOMIC DNA]</scope>
    <source>
        <strain evidence="4 5">PPF5-17</strain>
    </source>
</reference>
<evidence type="ECO:0000259" key="3">
    <source>
        <dbReference type="PROSITE" id="PS50911"/>
    </source>
</evidence>
<dbReference type="PROSITE" id="PS50911">
    <property type="entry name" value="CHAP"/>
    <property type="match status" value="1"/>
</dbReference>
<feature type="region of interest" description="Disordered" evidence="1">
    <location>
        <begin position="433"/>
        <end position="460"/>
    </location>
</feature>
<dbReference type="InterPro" id="IPR038765">
    <property type="entry name" value="Papain-like_cys_pep_sf"/>
</dbReference>
<dbReference type="InterPro" id="IPR007921">
    <property type="entry name" value="CHAP_dom"/>
</dbReference>
<sequence length="903" mass="95826">MQAAVSGSGAAMLPKSTPCLGARIPVASRALDDQSGEVAGDRVHPEKEPLPLRLKRILLSALALALVPIGTTVVLAQPAQADPTFPLYGPYPATTAIDGRGSMNPDDRDAIDLYTTGEQIYLRCQDSGPSVGGSGIWDYTREGHWVPDAYVRTGVSGFVSGVPRCLALGIDGHATTGTIHGPYSAKVDIDGRGSANPDDRVRTDAYLAGSLLYLKCQDYGVAVGGSTLWDYTYDGYWVPDVYVSTGTSGWISGMPSCSSLGISGGVAGNPNGGRQFLARTTLNGYHGKSLGASSVVDRYAEGTFITVMCQAYGEFNYGGSAIWDKTSDGLWVADFYVRTGSTDIVMNRCDNDGPSGGGNRFLVKTTLNGYQSKSLSSTSVVDKYPGGSYVTLVCQAYGEFNYGGSAIWDKTSDGLWVADYYVYTGDDDIVMDRCDSDPKPTGGPGNPSVPGDPTPGSVPDAQIRDRIVNAALSQVGVHEWGDNCNPYGQNGVQCGWAWCSMFASWTWRQAGINVFLPYSGSFYNWGQSRGLLRSKSNIRPGDVVLFGANSGSSDHIGVVASVEPDGRITTIEGNWGNQVKVVGPYDPYSPGPTHENIYGVVAPVNDSSDVWQNGAVTSDATCTAEKSSNGVDYQLCQEVSGTQVRSVVEVWSGKDQVVRASVYLGGAGDWDSAKCESTMLRANTWRKCVTAWKTIKYGGADADATVTAGGSERPELHTGVLKLRGWAQEKGNYCGPGTLQAAAASMGISTVPSQDELASESHTSSTGTLPSDMASTLSGNTPIGMGYDFYGWYSFGDSNLPLEYGIDRVRRGIKQGQPSILLVKPQLLPWGTSGGSGLVRHYVMIYGYGSVDSSAGETGQYTSTFKVWDPWDATTHDMTLDELITAANAAEVPGDITTISPKI</sequence>
<evidence type="ECO:0000256" key="2">
    <source>
        <dbReference type="SAM" id="Phobius"/>
    </source>
</evidence>
<proteinExistence type="predicted"/>
<comment type="caution">
    <text evidence="4">The sequence shown here is derived from an EMBL/GenBank/DDBJ whole genome shotgun (WGS) entry which is preliminary data.</text>
</comment>